<accession>A0A3P3ZN89</accession>
<dbReference type="EMBL" id="UOYP01000186">
    <property type="protein sequence ID" value="VAY88022.1"/>
    <property type="molecule type" value="Genomic_DNA"/>
</dbReference>
<name>A0A3P3ZN89_9ZZZZ</name>
<reference evidence="1" key="1">
    <citation type="submission" date="2018-10" db="EMBL/GenBank/DDBJ databases">
        <authorList>
            <person name="Plewniak F."/>
        </authorList>
    </citation>
    <scope>NUCLEOTIDE SEQUENCE</scope>
</reference>
<protein>
    <submittedName>
        <fullName evidence="1">Uncharacterized protein</fullName>
    </submittedName>
</protein>
<organism evidence="1">
    <name type="scientific">mine drainage metagenome</name>
    <dbReference type="NCBI Taxonomy" id="410659"/>
    <lineage>
        <taxon>unclassified sequences</taxon>
        <taxon>metagenomes</taxon>
        <taxon>ecological metagenomes</taxon>
    </lineage>
</organism>
<gene>
    <name evidence="1" type="ORF">CARN8_2660012</name>
</gene>
<sequence>MPAFSSLTFFIQHRFISFVSIHYPKISGRLREALLTLMTWYRVLLFLAWSLKICSLFLGELLSEYLSRPFSGCPFRFFRLFCVLQWWLQKQWIPEKVGL</sequence>
<proteinExistence type="predicted"/>
<dbReference type="AlphaFoldDB" id="A0A3P3ZN89"/>
<evidence type="ECO:0000313" key="1">
    <source>
        <dbReference type="EMBL" id="VAY88022.1"/>
    </source>
</evidence>